<name>A0A6F8T7L1_9GAMM</name>
<dbReference type="InterPro" id="IPR027417">
    <property type="entry name" value="P-loop_NTPase"/>
</dbReference>
<proteinExistence type="predicted"/>
<evidence type="ECO:0008006" key="3">
    <source>
        <dbReference type="Google" id="ProtNLM"/>
    </source>
</evidence>
<accession>A0A6F8T7L1</accession>
<reference evidence="1" key="1">
    <citation type="journal article" date="2020" name="Microbiol. Resour. Announc.">
        <title>Complete Genome Sequence of Novel Psychrotolerant Legionella Strain TUM19329, Isolated from Antarctic Lake Sediment.</title>
        <authorList>
            <person name="Shimada S."/>
            <person name="Nakai R."/>
            <person name="Aoki K."/>
            <person name="Shimoeda N."/>
            <person name="Ohno G."/>
            <person name="Miyazaki Y."/>
            <person name="Kudoh S."/>
            <person name="Imura S."/>
            <person name="Watanabe K."/>
            <person name="Ishii Y."/>
            <person name="Tateda K."/>
        </authorList>
    </citation>
    <scope>NUCLEOTIDE SEQUENCE [LARGE SCALE GENOMIC DNA]</scope>
    <source>
        <strain evidence="1">TUM19329</strain>
    </source>
</reference>
<keyword evidence="2" id="KW-1185">Reference proteome</keyword>
<evidence type="ECO:0000313" key="1">
    <source>
        <dbReference type="EMBL" id="BCA96441.1"/>
    </source>
</evidence>
<gene>
    <name evidence="1" type="ORF">TUM19329_28020</name>
</gene>
<organism evidence="1 2">
    <name type="scientific">Legionella antarctica</name>
    <dbReference type="NCBI Taxonomy" id="2708020"/>
    <lineage>
        <taxon>Bacteria</taxon>
        <taxon>Pseudomonadati</taxon>
        <taxon>Pseudomonadota</taxon>
        <taxon>Gammaproteobacteria</taxon>
        <taxon>Legionellales</taxon>
        <taxon>Legionellaceae</taxon>
        <taxon>Legionella</taxon>
    </lineage>
</organism>
<dbReference type="KEGG" id="lant:TUM19329_28020"/>
<sequence>MKIILNELSFTSIKDFTSYLETNYEKDPLPATVHLKINYDAINSQNNSDLIDFLQTERRCIYKLNLIPEPLSKKQAAFNQLLNKVYLKNTGQHGCSDFTEELPVSIRKAKKNWVEEKKVSPLGLQIFKRPLEKTAERRAKTTGLSTFAPEDGLIIDLVHRVVEQADPELDSALLRSLTDKLNAVIATKGKEVPTLVYGLTLLLKAYRANGTYELIRFHNLLGTLELTNEHTLSLWMKILISFGENSKSEDLGLLLDLHKGLVAHGTMLNSIASLFDNLPYPDLNQLVIELGKNKKELKKYIDFFDKDPKAIRAPQYDTHGILIKSSQKILEEQFDTAQVHRVITKMKNLVDEGRLTNAPLHSLAQQVIYINAIGKDHPLTVDNKQYTNLTNVSRSELNTLSKLLIARVRNPVLIEHAKTKAQLNLLAVMREQYFRTTGQFIDTTQILSILMSMQNQQSNMLLEIGSEERKNATTPLLAAMQWVAADGGTVDVCMGNRGLVKENYLDNGVNHFFTVLDIPTAVIEADDPAGTFQVGGINYSTVVDLVIYRSRATSESDALTVKKLGQPLSSNLIINAIDFSTVDDRIVFDLVENSKNEDDLNETVPNPYIWIYPLVDEFIKQKEFKNLDSSSGDVWDEEQDRENLKRFLNTHATTELQREQLIDLSDLKLNSWINLACRVQQLVEGEDFDVYLTQTSGIAVPGYQSVPQTDCIFGRDAQHFIHAHLQKKYPSKTFLIESETEIIDSVPAKDLFDHYKEHGRIVGIFTRIARSLDDQNNLLNAEVAFQMPSHHKKSERDSIDTPLVVKKAEHLEKIKRIVTQARSGQPVVLLATDENHVKDLFHELSNQFKNDGNDIRMGAFTGEESEETRINWAVNCAGQINTITIATSLLIKDITFNTEHEHGFLGIQTFLEAPGKTGKFIDQLSPNGKPGQYVAIYEEEGTIFSNSWPFQPEANRKSILDEVGRIQRKKNQELAVERYYTQTVATMQLTVLKQFDEWQAFLHLLYPQNVWKKLDHELFVQREDLIVSLVDQWSKCLTDSDPGHVYSNPYVRRDSNKKLQTAALDNALQDYEKGIELIWKTHRNVLKEKTESKIQEESVNALRRNYLEGVMLSDQLRLQNLALRHHKKTTALEQKKTSRVVDSGLDVNGAMLVYSDVSKNEYRSGFAKSQLKLLVKDTIREIERSSLSANVKYLFIKRLSTAGNFLALEQVLKDYHARDLPEKYRMQPILCELIRIYKYSGIPETKELQELKGTYIGNVAFEIAENLELSLSWSLKENRGFFYWLERTAVKTAAQEILIAVDEVKKATDTPSRQLALKNLYKLLIQHQAQLEGLWIFSFGHQNTSTLINQTLETLETLTVIGSGQDQLDGSFIHKCQEDAHSDLMKKQFKSALNQIEEQHNPWLENNLQWNTIKDQIHSIQRDNNTVYVIDDLYYFLSRTSKELNQSNSQVYKPVIELRGELRTIWNKFSQKHQELIKKTNHFDYKAAKLQEHFQGIEGYVVGSVRITPVHTGFHEYYDLIIEGSGSIPLFDSFMRYNSRVPVLNQERTGLESLQEQNNARIRILQELQQKQLPLLHSREYKQVDQSLFPESYHALIQEVLLLKDYVAGKVPDDLNGFSEKEQNLFFDRNLLKDFDSTDFTLEQINHLKDQQLKSDFIELYNKIRGINSEPAPSFFSRFVSLLVRPLFPQETSEDWRYQFAGLKGIPDTQLSTILQPQIDKKIQELASHLAALEIEAVNGTKPLADQIEYLAEKIDEEHSKNGVFIKRFENLDQLYDFEIELRNFKASQSFARLSGTQLTMEASVLEENEFEATSQAFSCCEKL</sequence>
<dbReference type="Gene3D" id="3.40.50.300">
    <property type="entry name" value="P-loop containing nucleotide triphosphate hydrolases"/>
    <property type="match status" value="1"/>
</dbReference>
<dbReference type="Proteomes" id="UP000502894">
    <property type="component" value="Chromosome"/>
</dbReference>
<dbReference type="RefSeq" id="WP_173237763.1">
    <property type="nucleotide sequence ID" value="NZ_AP022839.1"/>
</dbReference>
<dbReference type="EMBL" id="AP022839">
    <property type="protein sequence ID" value="BCA96441.1"/>
    <property type="molecule type" value="Genomic_DNA"/>
</dbReference>
<protein>
    <recommendedName>
        <fullName evidence="3">Protein translocase subunit SecA</fullName>
    </recommendedName>
</protein>
<evidence type="ECO:0000313" key="2">
    <source>
        <dbReference type="Proteomes" id="UP000502894"/>
    </source>
</evidence>